<dbReference type="EMBL" id="KZ613482">
    <property type="protein sequence ID" value="PMD21188.1"/>
    <property type="molecule type" value="Genomic_DNA"/>
</dbReference>
<accession>A0A2J6Q4H1</accession>
<dbReference type="OrthoDB" id="3559580at2759"/>
<name>A0A2J6Q4H1_9HELO</name>
<feature type="region of interest" description="Disordered" evidence="1">
    <location>
        <begin position="177"/>
        <end position="208"/>
    </location>
</feature>
<dbReference type="PANTHER" id="PTHR35391:SF5">
    <property type="entry name" value="DUF6590 DOMAIN-CONTAINING PROTEIN"/>
    <property type="match status" value="1"/>
</dbReference>
<feature type="compositionally biased region" description="Polar residues" evidence="1">
    <location>
        <begin position="82"/>
        <end position="100"/>
    </location>
</feature>
<protein>
    <recommendedName>
        <fullName evidence="2">DUF6590 domain-containing protein</fullName>
    </recommendedName>
</protein>
<evidence type="ECO:0000313" key="4">
    <source>
        <dbReference type="Proteomes" id="UP000235672"/>
    </source>
</evidence>
<dbReference type="PANTHER" id="PTHR35391">
    <property type="entry name" value="C2H2-TYPE DOMAIN-CONTAINING PROTEIN-RELATED"/>
    <property type="match status" value="1"/>
</dbReference>
<feature type="region of interest" description="Disordered" evidence="1">
    <location>
        <begin position="46"/>
        <end position="101"/>
    </location>
</feature>
<sequence length="397" mass="44332">MSSRASRRKKSSKGTYATDWSDWAWDEGRKSWASYRLGTNGEYEYRFEEDSAQQSTTTSTYQDSGSPEIPRYAPSPGPDYIDSSQGPYSSSPVNPGYTTRNFEDTTAALGSLTLEKGKERENDYVAPQVSSSYSVAASVTPIIHTASPVIDHTYAAQYSQTTEASLYQQPEYYEDQYPLDSASPASQQPFDSGLSRQGNTTGQSSLALRGDNFIGEGVPAANIEKPLDARFKVHSGREFKFGKVFRMLWAEPMGSHGTQITEPVHSRSQKHGEVFWHKIRRFVIVKPFNGHCLCLPIQTYGRQGLTKGGATAEHHAAIYSEEEVVFEGEGLTKKGIRVVLFNPRDKLDATSRINYAKVYTIEYNVKVHFIGRLDPNHKHRILGDLKNTTGMDFQESS</sequence>
<gene>
    <name evidence="3" type="ORF">NA56DRAFT_703875</name>
</gene>
<organism evidence="3 4">
    <name type="scientific">Hyaloscypha hepaticicola</name>
    <dbReference type="NCBI Taxonomy" id="2082293"/>
    <lineage>
        <taxon>Eukaryota</taxon>
        <taxon>Fungi</taxon>
        <taxon>Dikarya</taxon>
        <taxon>Ascomycota</taxon>
        <taxon>Pezizomycotina</taxon>
        <taxon>Leotiomycetes</taxon>
        <taxon>Helotiales</taxon>
        <taxon>Hyaloscyphaceae</taxon>
        <taxon>Hyaloscypha</taxon>
    </lineage>
</organism>
<dbReference type="Proteomes" id="UP000235672">
    <property type="component" value="Unassembled WGS sequence"/>
</dbReference>
<feature type="compositionally biased region" description="Polar residues" evidence="1">
    <location>
        <begin position="183"/>
        <end position="206"/>
    </location>
</feature>
<evidence type="ECO:0000313" key="3">
    <source>
        <dbReference type="EMBL" id="PMD21188.1"/>
    </source>
</evidence>
<dbReference type="AlphaFoldDB" id="A0A2J6Q4H1"/>
<dbReference type="InterPro" id="IPR046497">
    <property type="entry name" value="DUF6590"/>
</dbReference>
<feature type="domain" description="DUF6590" evidence="2">
    <location>
        <begin position="237"/>
        <end position="381"/>
    </location>
</feature>
<keyword evidence="4" id="KW-1185">Reference proteome</keyword>
<dbReference type="Pfam" id="PF20233">
    <property type="entry name" value="DUF6590"/>
    <property type="match status" value="1"/>
</dbReference>
<feature type="compositionally biased region" description="Low complexity" evidence="1">
    <location>
        <begin position="52"/>
        <end position="66"/>
    </location>
</feature>
<proteinExistence type="predicted"/>
<reference evidence="3 4" key="1">
    <citation type="submission" date="2016-05" db="EMBL/GenBank/DDBJ databases">
        <title>A degradative enzymes factory behind the ericoid mycorrhizal symbiosis.</title>
        <authorList>
            <consortium name="DOE Joint Genome Institute"/>
            <person name="Martino E."/>
            <person name="Morin E."/>
            <person name="Grelet G."/>
            <person name="Kuo A."/>
            <person name="Kohler A."/>
            <person name="Daghino S."/>
            <person name="Barry K."/>
            <person name="Choi C."/>
            <person name="Cichocki N."/>
            <person name="Clum A."/>
            <person name="Copeland A."/>
            <person name="Hainaut M."/>
            <person name="Haridas S."/>
            <person name="Labutti K."/>
            <person name="Lindquist E."/>
            <person name="Lipzen A."/>
            <person name="Khouja H.-R."/>
            <person name="Murat C."/>
            <person name="Ohm R."/>
            <person name="Olson A."/>
            <person name="Spatafora J."/>
            <person name="Veneault-Fourrey C."/>
            <person name="Henrissat B."/>
            <person name="Grigoriev I."/>
            <person name="Martin F."/>
            <person name="Perotto S."/>
        </authorList>
    </citation>
    <scope>NUCLEOTIDE SEQUENCE [LARGE SCALE GENOMIC DNA]</scope>
    <source>
        <strain evidence="3 4">UAMH 7357</strain>
    </source>
</reference>
<evidence type="ECO:0000256" key="1">
    <source>
        <dbReference type="SAM" id="MobiDB-lite"/>
    </source>
</evidence>
<evidence type="ECO:0000259" key="2">
    <source>
        <dbReference type="Pfam" id="PF20233"/>
    </source>
</evidence>